<proteinExistence type="predicted"/>
<dbReference type="EMBL" id="FMHG01000001">
    <property type="protein sequence ID" value="SCJ73492.1"/>
    <property type="molecule type" value="Genomic_DNA"/>
</dbReference>
<organism evidence="1">
    <name type="scientific">uncultured Anaerotruncus sp</name>
    <dbReference type="NCBI Taxonomy" id="905011"/>
    <lineage>
        <taxon>Bacteria</taxon>
        <taxon>Bacillati</taxon>
        <taxon>Bacillota</taxon>
        <taxon>Clostridia</taxon>
        <taxon>Eubacteriales</taxon>
        <taxon>Oscillospiraceae</taxon>
        <taxon>Anaerotruncus</taxon>
        <taxon>environmental samples</taxon>
    </lineage>
</organism>
<reference evidence="1" key="1">
    <citation type="submission" date="2015-09" db="EMBL/GenBank/DDBJ databases">
        <authorList>
            <consortium name="Pathogen Informatics"/>
        </authorList>
    </citation>
    <scope>NUCLEOTIDE SEQUENCE</scope>
    <source>
        <strain evidence="1">2789STDY5834896</strain>
    </source>
</reference>
<evidence type="ECO:0000313" key="1">
    <source>
        <dbReference type="EMBL" id="SCJ73492.1"/>
    </source>
</evidence>
<gene>
    <name evidence="1" type="ORF">SAMEA3545359_01693</name>
</gene>
<accession>A0A1C6IUQ8</accession>
<name>A0A1C6IUQ8_9FIRM</name>
<sequence length="146" mass="15204">MNGGKRRGVTVGGACILTVFTVLCLTTFSALSLASARADYKLAQKAHHAATQYYTAEEQAETVLSEWITALRAGQDITGPLQAAGGSAEQTEEGLLLTYSTQSGSTRLMAEVLLQTDASGQPTGRVLYQHLQPVTGEGTAAGGEKG</sequence>
<dbReference type="AlphaFoldDB" id="A0A1C6IUQ8"/>
<protein>
    <submittedName>
        <fullName evidence="1">Uncharacterized protein</fullName>
    </submittedName>
</protein>